<evidence type="ECO:0000259" key="7">
    <source>
        <dbReference type="PROSITE" id="PS51123"/>
    </source>
</evidence>
<dbReference type="PROSITE" id="PS51820">
    <property type="entry name" value="PA14"/>
    <property type="match status" value="1"/>
</dbReference>
<protein>
    <submittedName>
        <fullName evidence="9">Uncharacterized protein</fullName>
    </submittedName>
</protein>
<feature type="chain" id="PRO_5026766963" evidence="6">
    <location>
        <begin position="31"/>
        <end position="388"/>
    </location>
</feature>
<dbReference type="PRINTS" id="PR01023">
    <property type="entry name" value="NAFLGMOTY"/>
</dbReference>
<dbReference type="GO" id="GO:0009279">
    <property type="term" value="C:cell outer membrane"/>
    <property type="evidence" value="ECO:0007669"/>
    <property type="project" value="UniProtKB-SubCell"/>
</dbReference>
<evidence type="ECO:0000256" key="5">
    <source>
        <dbReference type="SAM" id="MobiDB-lite"/>
    </source>
</evidence>
<evidence type="ECO:0000256" key="2">
    <source>
        <dbReference type="ARBA" id="ARBA00023136"/>
    </source>
</evidence>
<dbReference type="SUPFAM" id="SSF56988">
    <property type="entry name" value="Anthrax protective antigen"/>
    <property type="match status" value="1"/>
</dbReference>
<evidence type="ECO:0000256" key="4">
    <source>
        <dbReference type="PROSITE-ProRule" id="PRU00473"/>
    </source>
</evidence>
<keyword evidence="2 4" id="KW-0472">Membrane</keyword>
<dbReference type="InterPro" id="IPR006664">
    <property type="entry name" value="OMP_bac"/>
</dbReference>
<feature type="signal peptide" evidence="6">
    <location>
        <begin position="1"/>
        <end position="30"/>
    </location>
</feature>
<dbReference type="InterPro" id="IPR037524">
    <property type="entry name" value="PA14/GLEYA"/>
</dbReference>
<gene>
    <name evidence="9" type="ORF">AVDCRST_MAG56-7436</name>
</gene>
<proteinExistence type="predicted"/>
<evidence type="ECO:0000313" key="9">
    <source>
        <dbReference type="EMBL" id="CAA9323811.1"/>
    </source>
</evidence>
<dbReference type="InterPro" id="IPR050330">
    <property type="entry name" value="Bact_OuterMem_StrucFunc"/>
</dbReference>
<dbReference type="SMART" id="SM00758">
    <property type="entry name" value="PA14"/>
    <property type="match status" value="1"/>
</dbReference>
<organism evidence="9">
    <name type="scientific">uncultured Cytophagales bacterium</name>
    <dbReference type="NCBI Taxonomy" id="158755"/>
    <lineage>
        <taxon>Bacteria</taxon>
        <taxon>Pseudomonadati</taxon>
        <taxon>Bacteroidota</taxon>
        <taxon>Sphingobacteriia</taxon>
        <taxon>Sphingobacteriales</taxon>
        <taxon>environmental samples</taxon>
    </lineage>
</organism>
<keyword evidence="6" id="KW-0732">Signal</keyword>
<dbReference type="Pfam" id="PF00691">
    <property type="entry name" value="OmpA"/>
    <property type="match status" value="1"/>
</dbReference>
<dbReference type="PANTHER" id="PTHR30329:SF21">
    <property type="entry name" value="LIPOPROTEIN YIAD-RELATED"/>
    <property type="match status" value="1"/>
</dbReference>
<name>A0A6J4L5S9_9SPHI</name>
<dbReference type="InterPro" id="IPR011658">
    <property type="entry name" value="PA14_dom"/>
</dbReference>
<dbReference type="PROSITE" id="PS51123">
    <property type="entry name" value="OMPA_2"/>
    <property type="match status" value="1"/>
</dbReference>
<dbReference type="PANTHER" id="PTHR30329">
    <property type="entry name" value="STATOR ELEMENT OF FLAGELLAR MOTOR COMPLEX"/>
    <property type="match status" value="1"/>
</dbReference>
<dbReference type="InterPro" id="IPR036737">
    <property type="entry name" value="OmpA-like_sf"/>
</dbReference>
<evidence type="ECO:0000259" key="8">
    <source>
        <dbReference type="PROSITE" id="PS51820"/>
    </source>
</evidence>
<dbReference type="PRINTS" id="PR01021">
    <property type="entry name" value="OMPADOMAIN"/>
</dbReference>
<comment type="subcellular location">
    <subcellularLocation>
        <location evidence="1">Cell outer membrane</location>
    </subcellularLocation>
</comment>
<feature type="domain" description="PA14" evidence="8">
    <location>
        <begin position="39"/>
        <end position="189"/>
    </location>
</feature>
<dbReference type="EMBL" id="CADCTQ010000585">
    <property type="protein sequence ID" value="CAA9323811.1"/>
    <property type="molecule type" value="Genomic_DNA"/>
</dbReference>
<feature type="compositionally biased region" description="Pro residues" evidence="5">
    <location>
        <begin position="202"/>
        <end position="214"/>
    </location>
</feature>
<reference evidence="9" key="1">
    <citation type="submission" date="2020-02" db="EMBL/GenBank/DDBJ databases">
        <authorList>
            <person name="Meier V. D."/>
        </authorList>
    </citation>
    <scope>NUCLEOTIDE SEQUENCE</scope>
    <source>
        <strain evidence="9">AVDCRST_MAG56</strain>
    </source>
</reference>
<dbReference type="Gene3D" id="3.30.1330.60">
    <property type="entry name" value="OmpA-like domain"/>
    <property type="match status" value="1"/>
</dbReference>
<dbReference type="InterPro" id="IPR006665">
    <property type="entry name" value="OmpA-like"/>
</dbReference>
<evidence type="ECO:0000256" key="3">
    <source>
        <dbReference type="ARBA" id="ARBA00023237"/>
    </source>
</evidence>
<evidence type="ECO:0000256" key="6">
    <source>
        <dbReference type="SAM" id="SignalP"/>
    </source>
</evidence>
<dbReference type="SUPFAM" id="SSF103088">
    <property type="entry name" value="OmpA-like"/>
    <property type="match status" value="1"/>
</dbReference>
<dbReference type="AlphaFoldDB" id="A0A6J4L5S9"/>
<accession>A0A6J4L5S9</accession>
<dbReference type="Gene3D" id="3.90.182.10">
    <property type="entry name" value="Toxin - Anthrax Protective Antigen,domain 1"/>
    <property type="match status" value="1"/>
</dbReference>
<evidence type="ECO:0000256" key="1">
    <source>
        <dbReference type="ARBA" id="ARBA00004442"/>
    </source>
</evidence>
<feature type="domain" description="OmpA-like" evidence="7">
    <location>
        <begin position="273"/>
        <end position="388"/>
    </location>
</feature>
<feature type="region of interest" description="Disordered" evidence="5">
    <location>
        <begin position="196"/>
        <end position="241"/>
    </location>
</feature>
<keyword evidence="3" id="KW-0998">Cell outer membrane</keyword>
<dbReference type="Pfam" id="PF07691">
    <property type="entry name" value="PA14"/>
    <property type="match status" value="1"/>
</dbReference>
<sequence length="388" mass="43144">MNVFLPFFQRATARLLLAGMCLAVAFSSVAAPLGGGDEPRATGLHVEFYRGINFNYIEHVRVEDQVNYQWAHPIYAQGLEGLEFSARWTGRLRAPVDGMFRLCLKVDDGARLWLAGKLLIDQWYKISNNSITLRVKPVTFTAEVHLKKGQYYDLKIEYFNYLGPGVIKLYWESPQTETEHFFGLITQRKRELVPSEFLSGPPEKPAVKPAPPPVAKKDPKPSPAKPAVARREPVAPKAVAAPAARTVVPPVTAAGNRKEPSAPREPAVFERLEAGKPVVLDRVLFEQSKYVLLPGSYAELDKLVNTLKKYPAMRILVAGHTENVGDPRLNQALSEHRARVVANYLSRNGIAEGRIETRGYGGTQPLAGNATEADRARNRRVEFTVKNP</sequence>
<dbReference type="CDD" id="cd07185">
    <property type="entry name" value="OmpA_C-like"/>
    <property type="match status" value="1"/>
</dbReference>